<dbReference type="InterPro" id="IPR011053">
    <property type="entry name" value="Single_hybrid_motif"/>
</dbReference>
<dbReference type="PANTHER" id="PTHR45266:SF3">
    <property type="entry name" value="OXALOACETATE DECARBOXYLASE ALPHA CHAIN"/>
    <property type="match status" value="1"/>
</dbReference>
<dbReference type="RefSeq" id="WP_330390092.1">
    <property type="nucleotide sequence ID" value="NZ_FRAE01000062.1"/>
</dbReference>
<dbReference type="AlphaFoldDB" id="A0A1M6RV96"/>
<gene>
    <name evidence="3" type="ORF">SAMN02744037_02191</name>
</gene>
<dbReference type="InterPro" id="IPR000089">
    <property type="entry name" value="Biotin_lipoyl"/>
</dbReference>
<dbReference type="PROSITE" id="PS00188">
    <property type="entry name" value="BIOTIN"/>
    <property type="match status" value="1"/>
</dbReference>
<dbReference type="PROSITE" id="PS50968">
    <property type="entry name" value="BIOTINYL_LIPOYL"/>
    <property type="match status" value="1"/>
</dbReference>
<dbReference type="EMBL" id="FRAE01000062">
    <property type="protein sequence ID" value="SHK36386.1"/>
    <property type="molecule type" value="Genomic_DNA"/>
</dbReference>
<proteinExistence type="predicted"/>
<dbReference type="Proteomes" id="UP000242497">
    <property type="component" value="Unassembled WGS sequence"/>
</dbReference>
<evidence type="ECO:0000313" key="4">
    <source>
        <dbReference type="Proteomes" id="UP000242497"/>
    </source>
</evidence>
<keyword evidence="1" id="KW-0092">Biotin</keyword>
<organism evidence="3 4">
    <name type="scientific">Tepidibacter formicigenes DSM 15518</name>
    <dbReference type="NCBI Taxonomy" id="1123349"/>
    <lineage>
        <taxon>Bacteria</taxon>
        <taxon>Bacillati</taxon>
        <taxon>Bacillota</taxon>
        <taxon>Clostridia</taxon>
        <taxon>Peptostreptococcales</taxon>
        <taxon>Peptostreptococcaceae</taxon>
        <taxon>Tepidibacter</taxon>
    </lineage>
</organism>
<reference evidence="4" key="1">
    <citation type="submission" date="2016-11" db="EMBL/GenBank/DDBJ databases">
        <authorList>
            <person name="Varghese N."/>
            <person name="Submissions S."/>
        </authorList>
    </citation>
    <scope>NUCLEOTIDE SEQUENCE [LARGE SCALE GENOMIC DNA]</scope>
    <source>
        <strain evidence="4">DSM 15518</strain>
    </source>
</reference>
<protein>
    <submittedName>
        <fullName evidence="3">Biotin carboxyl carrier protein</fullName>
    </submittedName>
</protein>
<sequence>MIKKFNVKVNGINYEVEVEEIKENIQNKKESPSLKIEPKKINNTLNQEIKPSVNNNQLASQGENSIKAPMPGTINDIKINKGDKVKKGQVLVILEAMKMENEIMAPFDGIVESININKGSSVNAGDVIVVLK</sequence>
<dbReference type="SUPFAM" id="SSF51230">
    <property type="entry name" value="Single hybrid motif"/>
    <property type="match status" value="1"/>
</dbReference>
<evidence type="ECO:0000256" key="1">
    <source>
        <dbReference type="ARBA" id="ARBA00023267"/>
    </source>
</evidence>
<evidence type="ECO:0000259" key="2">
    <source>
        <dbReference type="PROSITE" id="PS50968"/>
    </source>
</evidence>
<accession>A0A1M6RV96</accession>
<dbReference type="InterPro" id="IPR001882">
    <property type="entry name" value="Biotin_BS"/>
</dbReference>
<dbReference type="InterPro" id="IPR050709">
    <property type="entry name" value="Biotin_Carboxyl_Carrier/Decarb"/>
</dbReference>
<dbReference type="PANTHER" id="PTHR45266">
    <property type="entry name" value="OXALOACETATE DECARBOXYLASE ALPHA CHAIN"/>
    <property type="match status" value="1"/>
</dbReference>
<keyword evidence="4" id="KW-1185">Reference proteome</keyword>
<evidence type="ECO:0000313" key="3">
    <source>
        <dbReference type="EMBL" id="SHK36386.1"/>
    </source>
</evidence>
<dbReference type="CDD" id="cd06850">
    <property type="entry name" value="biotinyl_domain"/>
    <property type="match status" value="1"/>
</dbReference>
<name>A0A1M6RV96_9FIRM</name>
<feature type="domain" description="Lipoyl-binding" evidence="2">
    <location>
        <begin position="63"/>
        <end position="132"/>
    </location>
</feature>
<dbReference type="Pfam" id="PF00364">
    <property type="entry name" value="Biotin_lipoyl"/>
    <property type="match status" value="1"/>
</dbReference>
<dbReference type="STRING" id="1123349.SAMN02744037_02191"/>
<dbReference type="Gene3D" id="2.40.50.100">
    <property type="match status" value="1"/>
</dbReference>
<dbReference type="FunFam" id="2.40.50.100:FF:000003">
    <property type="entry name" value="Acetyl-CoA carboxylase biotin carboxyl carrier protein"/>
    <property type="match status" value="1"/>
</dbReference>